<keyword evidence="1" id="KW-0472">Membrane</keyword>
<gene>
    <name evidence="2" type="ORF">SAMN05216249_102202</name>
</gene>
<evidence type="ECO:0000256" key="1">
    <source>
        <dbReference type="SAM" id="Phobius"/>
    </source>
</evidence>
<reference evidence="2 3" key="1">
    <citation type="submission" date="2016-10" db="EMBL/GenBank/DDBJ databases">
        <authorList>
            <person name="de Groot N.N."/>
        </authorList>
    </citation>
    <scope>NUCLEOTIDE SEQUENCE [LARGE SCALE GENOMIC DNA]</scope>
    <source>
        <strain evidence="2 3">DSM 5522</strain>
    </source>
</reference>
<evidence type="ECO:0000313" key="2">
    <source>
        <dbReference type="EMBL" id="SFA79942.1"/>
    </source>
</evidence>
<protein>
    <recommendedName>
        <fullName evidence="4">DUF3784 domain-containing protein</fullName>
    </recommendedName>
</protein>
<keyword evidence="3" id="KW-1185">Reference proteome</keyword>
<dbReference type="AlphaFoldDB" id="A0A1I0VUF1"/>
<organism evidence="2 3">
    <name type="scientific">Acetitomaculum ruminis DSM 5522</name>
    <dbReference type="NCBI Taxonomy" id="1120918"/>
    <lineage>
        <taxon>Bacteria</taxon>
        <taxon>Bacillati</taxon>
        <taxon>Bacillota</taxon>
        <taxon>Clostridia</taxon>
        <taxon>Lachnospirales</taxon>
        <taxon>Lachnospiraceae</taxon>
        <taxon>Acetitomaculum</taxon>
    </lineage>
</organism>
<dbReference type="STRING" id="1120918.SAMN05216249_102202"/>
<dbReference type="EMBL" id="FOJY01000002">
    <property type="protein sequence ID" value="SFA79942.1"/>
    <property type="molecule type" value="Genomic_DNA"/>
</dbReference>
<keyword evidence="1" id="KW-1133">Transmembrane helix</keyword>
<feature type="transmembrane region" description="Helical" evidence="1">
    <location>
        <begin position="51"/>
        <end position="70"/>
    </location>
</feature>
<proteinExistence type="predicted"/>
<dbReference type="Proteomes" id="UP000198838">
    <property type="component" value="Unassembled WGS sequence"/>
</dbReference>
<name>A0A1I0VUF1_9FIRM</name>
<keyword evidence="1" id="KW-0812">Transmembrane</keyword>
<feature type="transmembrane region" description="Helical" evidence="1">
    <location>
        <begin position="6"/>
        <end position="23"/>
    </location>
</feature>
<accession>A0A1I0VUF1</accession>
<evidence type="ECO:0008006" key="4">
    <source>
        <dbReference type="Google" id="ProtNLM"/>
    </source>
</evidence>
<dbReference type="OrthoDB" id="2052696at2"/>
<feature type="transmembrane region" description="Helical" evidence="1">
    <location>
        <begin position="76"/>
        <end position="97"/>
    </location>
</feature>
<dbReference type="RefSeq" id="WP_092870305.1">
    <property type="nucleotide sequence ID" value="NZ_FOJY01000002.1"/>
</dbReference>
<evidence type="ECO:0000313" key="3">
    <source>
        <dbReference type="Proteomes" id="UP000198838"/>
    </source>
</evidence>
<sequence length="105" mass="11720">MIFGFIIWTIVSLIFLGIAFVSWKAKEPVGFFTGVEAPEVIDTVKYNHSVAILWLIYGVLLELLGLPLLFLKQNSAGFVFSIIGVVLLCLLLVVAYLKIANKYKK</sequence>